<feature type="region of interest" description="Disordered" evidence="1">
    <location>
        <begin position="49"/>
        <end position="152"/>
    </location>
</feature>
<organism evidence="2 3">
    <name type="scientific">Sistotremastrum niveocremeum HHB9708</name>
    <dbReference type="NCBI Taxonomy" id="1314777"/>
    <lineage>
        <taxon>Eukaryota</taxon>
        <taxon>Fungi</taxon>
        <taxon>Dikarya</taxon>
        <taxon>Basidiomycota</taxon>
        <taxon>Agaricomycotina</taxon>
        <taxon>Agaricomycetes</taxon>
        <taxon>Sistotremastrales</taxon>
        <taxon>Sistotremastraceae</taxon>
        <taxon>Sertulicium</taxon>
        <taxon>Sertulicium niveocremeum</taxon>
    </lineage>
</organism>
<feature type="compositionally biased region" description="Polar residues" evidence="1">
    <location>
        <begin position="61"/>
        <end position="82"/>
    </location>
</feature>
<evidence type="ECO:0000313" key="3">
    <source>
        <dbReference type="Proteomes" id="UP000076722"/>
    </source>
</evidence>
<proteinExistence type="predicted"/>
<dbReference type="EMBL" id="KV419418">
    <property type="protein sequence ID" value="KZS90980.1"/>
    <property type="molecule type" value="Genomic_DNA"/>
</dbReference>
<sequence>MAAGTQLKQKQKSERPPSPEFWAESEDEDELRLIADKVDELATFVEGLQIRQDAKKPMTFAPNSVITQSPPMTPSSASSVRLSDQDRRPYKSPPRSEINACPFNTPISTSLSLPDTAELLGSPSRPSSSRGSTPARNVMSPPPRAFPSRVLPSGRHSYPPVISSGVITHYYPGRRIRDVNKPRRWYVVLKGREPGIFDDW</sequence>
<gene>
    <name evidence="2" type="ORF">SISNIDRAFT_487990</name>
</gene>
<feature type="compositionally biased region" description="Low complexity" evidence="1">
    <location>
        <begin position="119"/>
        <end position="132"/>
    </location>
</feature>
<name>A0A164RXN2_9AGAM</name>
<evidence type="ECO:0000313" key="2">
    <source>
        <dbReference type="EMBL" id="KZS90980.1"/>
    </source>
</evidence>
<reference evidence="2 3" key="1">
    <citation type="journal article" date="2016" name="Mol. Biol. Evol.">
        <title>Comparative Genomics of Early-Diverging Mushroom-Forming Fungi Provides Insights into the Origins of Lignocellulose Decay Capabilities.</title>
        <authorList>
            <person name="Nagy L.G."/>
            <person name="Riley R."/>
            <person name="Tritt A."/>
            <person name="Adam C."/>
            <person name="Daum C."/>
            <person name="Floudas D."/>
            <person name="Sun H."/>
            <person name="Yadav J.S."/>
            <person name="Pangilinan J."/>
            <person name="Larsson K.H."/>
            <person name="Matsuura K."/>
            <person name="Barry K."/>
            <person name="Labutti K."/>
            <person name="Kuo R."/>
            <person name="Ohm R.A."/>
            <person name="Bhattacharya S.S."/>
            <person name="Shirouzu T."/>
            <person name="Yoshinaga Y."/>
            <person name="Martin F.M."/>
            <person name="Grigoriev I.V."/>
            <person name="Hibbett D.S."/>
        </authorList>
    </citation>
    <scope>NUCLEOTIDE SEQUENCE [LARGE SCALE GENOMIC DNA]</scope>
    <source>
        <strain evidence="2 3">HHB9708</strain>
    </source>
</reference>
<evidence type="ECO:0000256" key="1">
    <source>
        <dbReference type="SAM" id="MobiDB-lite"/>
    </source>
</evidence>
<protein>
    <submittedName>
        <fullName evidence="2">Uncharacterized protein</fullName>
    </submittedName>
</protein>
<dbReference type="AlphaFoldDB" id="A0A164RXN2"/>
<dbReference type="Proteomes" id="UP000076722">
    <property type="component" value="Unassembled WGS sequence"/>
</dbReference>
<accession>A0A164RXN2</accession>
<keyword evidence="3" id="KW-1185">Reference proteome</keyword>
<feature type="region of interest" description="Disordered" evidence="1">
    <location>
        <begin position="1"/>
        <end position="28"/>
    </location>
</feature>